<dbReference type="PROSITE" id="PS00138">
    <property type="entry name" value="SUBTILASE_SER"/>
    <property type="match status" value="1"/>
</dbReference>
<dbReference type="EMBL" id="JBBMFL010000028">
    <property type="protein sequence ID" value="MEQ2546268.1"/>
    <property type="molecule type" value="Genomic_DNA"/>
</dbReference>
<gene>
    <name evidence="7" type="ORF">WMO46_15090</name>
</gene>
<keyword evidence="2 5" id="KW-0645">Protease</keyword>
<evidence type="ECO:0000256" key="4">
    <source>
        <dbReference type="ARBA" id="ARBA00022825"/>
    </source>
</evidence>
<feature type="active site" description="Charge relay system" evidence="5">
    <location>
        <position position="244"/>
    </location>
</feature>
<dbReference type="RefSeq" id="WP_349094614.1">
    <property type="nucleotide sequence ID" value="NZ_JBBMFL010000028.1"/>
</dbReference>
<dbReference type="SUPFAM" id="SSF52743">
    <property type="entry name" value="Subtilisin-like"/>
    <property type="match status" value="1"/>
</dbReference>
<evidence type="ECO:0000313" key="8">
    <source>
        <dbReference type="Proteomes" id="UP001460202"/>
    </source>
</evidence>
<dbReference type="InterPro" id="IPR000209">
    <property type="entry name" value="Peptidase_S8/S53_dom"/>
</dbReference>
<evidence type="ECO:0000313" key="7">
    <source>
        <dbReference type="EMBL" id="MEQ2546268.1"/>
    </source>
</evidence>
<dbReference type="Proteomes" id="UP001460202">
    <property type="component" value="Unassembled WGS sequence"/>
</dbReference>
<dbReference type="InterPro" id="IPR015500">
    <property type="entry name" value="Peptidase_S8_subtilisin-rel"/>
</dbReference>
<reference evidence="7 8" key="1">
    <citation type="submission" date="2024-03" db="EMBL/GenBank/DDBJ databases">
        <title>Human intestinal bacterial collection.</title>
        <authorList>
            <person name="Pauvert C."/>
            <person name="Hitch T.C.A."/>
            <person name="Clavel T."/>
        </authorList>
    </citation>
    <scope>NUCLEOTIDE SEQUENCE [LARGE SCALE GENOMIC DNA]</scope>
    <source>
        <strain evidence="7 8">CLA-KB-H122</strain>
    </source>
</reference>
<feature type="domain" description="Peptidase S8/S53" evidence="6">
    <location>
        <begin position="15"/>
        <end position="441"/>
    </location>
</feature>
<keyword evidence="3 5" id="KW-0378">Hydrolase</keyword>
<keyword evidence="4 5" id="KW-0720">Serine protease</keyword>
<evidence type="ECO:0000256" key="1">
    <source>
        <dbReference type="ARBA" id="ARBA00011073"/>
    </source>
</evidence>
<name>A0ABV1H0S3_9BACT</name>
<evidence type="ECO:0000256" key="5">
    <source>
        <dbReference type="PROSITE-ProRule" id="PRU01240"/>
    </source>
</evidence>
<accession>A0ABV1H0S3</accession>
<sequence length="490" mass="54129">MRQEVKFPPPSRKKSEIIVAVIDGGFDVSHTALADFIWTNPREQAANGRDDDKNGYVDDIHGWNFLGNAVGESLRRAGTEPFREYKRLRPRFKDADTSRLTLSAKAEYAYYKQMERAARLDIYIKFTEYQRVRSDAFRICDSLMRLKYGDRETTVADFQRLELADTTGFALPLSIAASAPVMFTPDMPWHEAVEKIDSEYRLSAERVASLDSLNDDPHMKLGNRPDDFRNFRYGNNLIGDDPYHGTMVAGVIAACAATAGDLPRPVKILSVRAIPEGDEYDRDVAAAIRYAVDNGAEVVNMSFGKYLSPHRDEVLAAMKYARSKDVLLVMASGNDGVDIDVRPIFPACRDAKGRRLENQIVVGASTPDGRVASFSNYGAENVDLLAPGENVRSTAPEGGYDTAQGTSIAAPIVSGVAAVLRSFYPDLSAREIRDILVRTVTHFPADEMPVPGKSDTPRMIQGRRVCLSGGILNAQAAMKEASRISKFGKR</sequence>
<organism evidence="7 8">
    <name type="scientific">Alistipes intestinihominis</name>
    <dbReference type="NCBI Taxonomy" id="3133172"/>
    <lineage>
        <taxon>Bacteria</taxon>
        <taxon>Pseudomonadati</taxon>
        <taxon>Bacteroidota</taxon>
        <taxon>Bacteroidia</taxon>
        <taxon>Bacteroidales</taxon>
        <taxon>Rikenellaceae</taxon>
        <taxon>Alistipes</taxon>
    </lineage>
</organism>
<dbReference type="InterPro" id="IPR023828">
    <property type="entry name" value="Peptidase_S8_Ser-AS"/>
</dbReference>
<comment type="caution">
    <text evidence="7">The sequence shown here is derived from an EMBL/GenBank/DDBJ whole genome shotgun (WGS) entry which is preliminary data.</text>
</comment>
<feature type="active site" description="Charge relay system" evidence="5">
    <location>
        <position position="23"/>
    </location>
</feature>
<dbReference type="InterPro" id="IPR036852">
    <property type="entry name" value="Peptidase_S8/S53_dom_sf"/>
</dbReference>
<dbReference type="PROSITE" id="PS51892">
    <property type="entry name" value="SUBTILASE"/>
    <property type="match status" value="1"/>
</dbReference>
<dbReference type="PRINTS" id="PR00723">
    <property type="entry name" value="SUBTILISIN"/>
</dbReference>
<proteinExistence type="inferred from homology"/>
<feature type="active site" description="Charge relay system" evidence="5">
    <location>
        <position position="407"/>
    </location>
</feature>
<evidence type="ECO:0000259" key="6">
    <source>
        <dbReference type="Pfam" id="PF00082"/>
    </source>
</evidence>
<evidence type="ECO:0000256" key="2">
    <source>
        <dbReference type="ARBA" id="ARBA00022670"/>
    </source>
</evidence>
<keyword evidence="8" id="KW-1185">Reference proteome</keyword>
<dbReference type="InterPro" id="IPR051048">
    <property type="entry name" value="Peptidase_S8/S53_subtilisin"/>
</dbReference>
<evidence type="ECO:0000256" key="3">
    <source>
        <dbReference type="ARBA" id="ARBA00022801"/>
    </source>
</evidence>
<comment type="similarity">
    <text evidence="1 5">Belongs to the peptidase S8 family.</text>
</comment>
<dbReference type="PANTHER" id="PTHR43399">
    <property type="entry name" value="SUBTILISIN-RELATED"/>
    <property type="match status" value="1"/>
</dbReference>
<dbReference type="Gene3D" id="3.40.50.200">
    <property type="entry name" value="Peptidase S8/S53 domain"/>
    <property type="match status" value="2"/>
</dbReference>
<dbReference type="Pfam" id="PF00082">
    <property type="entry name" value="Peptidase_S8"/>
    <property type="match status" value="1"/>
</dbReference>
<dbReference type="PANTHER" id="PTHR43399:SF4">
    <property type="entry name" value="CELL WALL-ASSOCIATED PROTEASE"/>
    <property type="match status" value="1"/>
</dbReference>
<protein>
    <submittedName>
        <fullName evidence="7">S8 family serine peptidase</fullName>
    </submittedName>
</protein>